<organism evidence="1 2">
    <name type="scientific">Monopterus albus</name>
    <name type="common">Swamp eel</name>
    <dbReference type="NCBI Taxonomy" id="43700"/>
    <lineage>
        <taxon>Eukaryota</taxon>
        <taxon>Metazoa</taxon>
        <taxon>Chordata</taxon>
        <taxon>Craniata</taxon>
        <taxon>Vertebrata</taxon>
        <taxon>Euteleostomi</taxon>
        <taxon>Actinopterygii</taxon>
        <taxon>Neopterygii</taxon>
        <taxon>Teleostei</taxon>
        <taxon>Neoteleostei</taxon>
        <taxon>Acanthomorphata</taxon>
        <taxon>Anabantaria</taxon>
        <taxon>Synbranchiformes</taxon>
        <taxon>Synbranchidae</taxon>
        <taxon>Monopterus</taxon>
    </lineage>
</organism>
<accession>A0A3Q3IM54</accession>
<protein>
    <submittedName>
        <fullName evidence="1">Uncharacterized protein</fullName>
    </submittedName>
</protein>
<evidence type="ECO:0000313" key="1">
    <source>
        <dbReference type="Ensembl" id="ENSMALP00000001456.1"/>
    </source>
</evidence>
<dbReference type="AlphaFoldDB" id="A0A3Q3IM54"/>
<reference evidence="1" key="2">
    <citation type="submission" date="2025-09" db="UniProtKB">
        <authorList>
            <consortium name="Ensembl"/>
        </authorList>
    </citation>
    <scope>IDENTIFICATION</scope>
</reference>
<dbReference type="Ensembl" id="ENSMALT00000001505.1">
    <property type="protein sequence ID" value="ENSMALP00000001456.1"/>
    <property type="gene ID" value="ENSMALG00000001091.1"/>
</dbReference>
<proteinExistence type="predicted"/>
<sequence length="126" mass="13990">VCCFLLLESLHRTTDLLCSVPSPPLTCKTLQDVIALETGYADKNEWLEWITFTARQSNASNCIVGSATLQEYCAYCSCMIRFFSPTTEQCKSLSLLYPPVNKGDVLPSAYSANHCFNACLFVVKDT</sequence>
<evidence type="ECO:0000313" key="2">
    <source>
        <dbReference type="Proteomes" id="UP000261600"/>
    </source>
</evidence>
<dbReference type="Proteomes" id="UP000261600">
    <property type="component" value="Unplaced"/>
</dbReference>
<reference evidence="1" key="1">
    <citation type="submission" date="2025-08" db="UniProtKB">
        <authorList>
            <consortium name="Ensembl"/>
        </authorList>
    </citation>
    <scope>IDENTIFICATION</scope>
</reference>
<keyword evidence="2" id="KW-1185">Reference proteome</keyword>
<name>A0A3Q3IM54_MONAL</name>